<comment type="caution">
    <text evidence="9">The sequence shown here is derived from an EMBL/GenBank/DDBJ whole genome shotgun (WGS) entry which is preliminary data.</text>
</comment>
<keyword evidence="4" id="KW-0309">Germination</keyword>
<name>A0A5D4SXM6_9BACI</name>
<evidence type="ECO:0000256" key="5">
    <source>
        <dbReference type="ARBA" id="ARBA00022692"/>
    </source>
</evidence>
<dbReference type="OrthoDB" id="1891864at2"/>
<keyword evidence="5 8" id="KW-0812">Transmembrane</keyword>
<evidence type="ECO:0000256" key="4">
    <source>
        <dbReference type="ARBA" id="ARBA00022544"/>
    </source>
</evidence>
<feature type="transmembrane region" description="Helical" evidence="8">
    <location>
        <begin position="303"/>
        <end position="324"/>
    </location>
</feature>
<dbReference type="AlphaFoldDB" id="A0A5D4SXM6"/>
<sequence length="372" mass="42619">MKYRMNVTKISIYQLITLLTLFLLGSSIVLGLNLEDEENAWLINSGAAITGVLLFFFYAYLLKRNGWPEFHKLLEQAFGKFLGKALLMLYSVYFLYIGTRVLKDFVYFITQTFYYNINHWIIAFVSVCLICYAATLGLEAVARTSELLFIFTILLIALIVFFSFLSGVMMGENIRPIIDLDILDLSNWIQYITFPYGEMVVFLVLFPFLNDHNKLMKQGWMGVLFSGVILISITEIIIAILGAKVASLYTYPLVKAIEMIEFLGIIQHLELLTAFAFIIVGFVKVSIFFIAGSKGVSYIFPIFQEKFIIIILGALMFTGNYFIARDLPEHLFIGLEMVPLYLHVPFQFMLPLLILIITWVKGIKKRSNRVGY</sequence>
<dbReference type="Proteomes" id="UP000322524">
    <property type="component" value="Unassembled WGS sequence"/>
</dbReference>
<feature type="transmembrane region" description="Helical" evidence="8">
    <location>
        <begin position="81"/>
        <end position="97"/>
    </location>
</feature>
<dbReference type="GO" id="GO:0009847">
    <property type="term" value="P:spore germination"/>
    <property type="evidence" value="ECO:0007669"/>
    <property type="project" value="InterPro"/>
</dbReference>
<comment type="similarity">
    <text evidence="2">Belongs to the amino acid-polyamine-organocation (APC) superfamily. Spore germination protein (SGP) (TC 2.A.3.9) family.</text>
</comment>
<dbReference type="NCBIfam" id="TIGR00912">
    <property type="entry name" value="2A0309"/>
    <property type="match status" value="1"/>
</dbReference>
<evidence type="ECO:0000313" key="10">
    <source>
        <dbReference type="Proteomes" id="UP000322524"/>
    </source>
</evidence>
<evidence type="ECO:0000313" key="9">
    <source>
        <dbReference type="EMBL" id="TYS67421.1"/>
    </source>
</evidence>
<evidence type="ECO:0000256" key="1">
    <source>
        <dbReference type="ARBA" id="ARBA00004141"/>
    </source>
</evidence>
<accession>A0A5D4SXM6</accession>
<feature type="transmembrane region" description="Helical" evidence="8">
    <location>
        <begin position="147"/>
        <end position="168"/>
    </location>
</feature>
<keyword evidence="6 8" id="KW-1133">Transmembrane helix</keyword>
<evidence type="ECO:0000256" key="2">
    <source>
        <dbReference type="ARBA" id="ARBA00007998"/>
    </source>
</evidence>
<feature type="transmembrane region" description="Helical" evidence="8">
    <location>
        <begin position="271"/>
        <end position="291"/>
    </location>
</feature>
<dbReference type="EMBL" id="VTEV01000005">
    <property type="protein sequence ID" value="TYS67421.1"/>
    <property type="molecule type" value="Genomic_DNA"/>
</dbReference>
<feature type="transmembrane region" description="Helical" evidence="8">
    <location>
        <begin position="41"/>
        <end position="61"/>
    </location>
</feature>
<reference evidence="9 10" key="1">
    <citation type="submission" date="2019-08" db="EMBL/GenBank/DDBJ databases">
        <title>Bacillus genomes from the desert of Cuatro Cienegas, Coahuila.</title>
        <authorList>
            <person name="Olmedo-Alvarez G."/>
        </authorList>
    </citation>
    <scope>NUCLEOTIDE SEQUENCE [LARGE SCALE GENOMIC DNA]</scope>
    <source>
        <strain evidence="9 10">CH28_1T</strain>
    </source>
</reference>
<dbReference type="GO" id="GO:0016020">
    <property type="term" value="C:membrane"/>
    <property type="evidence" value="ECO:0007669"/>
    <property type="project" value="UniProtKB-SubCell"/>
</dbReference>
<evidence type="ECO:0000256" key="3">
    <source>
        <dbReference type="ARBA" id="ARBA00022448"/>
    </source>
</evidence>
<evidence type="ECO:0000256" key="7">
    <source>
        <dbReference type="ARBA" id="ARBA00023136"/>
    </source>
</evidence>
<feature type="transmembrane region" description="Helical" evidence="8">
    <location>
        <begin position="188"/>
        <end position="209"/>
    </location>
</feature>
<dbReference type="PANTHER" id="PTHR34975">
    <property type="entry name" value="SPORE GERMINATION PROTEIN A2"/>
    <property type="match status" value="1"/>
</dbReference>
<dbReference type="InterPro" id="IPR004761">
    <property type="entry name" value="Spore_GerAB"/>
</dbReference>
<keyword evidence="7 8" id="KW-0472">Membrane</keyword>
<feature type="transmembrane region" description="Helical" evidence="8">
    <location>
        <begin position="117"/>
        <end position="135"/>
    </location>
</feature>
<feature type="transmembrane region" description="Helical" evidence="8">
    <location>
        <begin position="340"/>
        <end position="360"/>
    </location>
</feature>
<gene>
    <name evidence="9" type="ORF">FZC76_12555</name>
</gene>
<evidence type="ECO:0000256" key="8">
    <source>
        <dbReference type="SAM" id="Phobius"/>
    </source>
</evidence>
<keyword evidence="3" id="KW-0813">Transport</keyword>
<protein>
    <submittedName>
        <fullName evidence="9">GerAB/ArcD/ProY family transporter</fullName>
    </submittedName>
</protein>
<evidence type="ECO:0000256" key="6">
    <source>
        <dbReference type="ARBA" id="ARBA00022989"/>
    </source>
</evidence>
<dbReference type="Pfam" id="PF03845">
    <property type="entry name" value="Spore_permease"/>
    <property type="match status" value="1"/>
</dbReference>
<feature type="transmembrane region" description="Helical" evidence="8">
    <location>
        <begin position="221"/>
        <end position="251"/>
    </location>
</feature>
<organism evidence="9 10">
    <name type="scientific">Sutcliffiella horikoshii</name>
    <dbReference type="NCBI Taxonomy" id="79883"/>
    <lineage>
        <taxon>Bacteria</taxon>
        <taxon>Bacillati</taxon>
        <taxon>Bacillota</taxon>
        <taxon>Bacilli</taxon>
        <taxon>Bacillales</taxon>
        <taxon>Bacillaceae</taxon>
        <taxon>Sutcliffiella</taxon>
    </lineage>
</organism>
<dbReference type="PANTHER" id="PTHR34975:SF2">
    <property type="entry name" value="SPORE GERMINATION PROTEIN A2"/>
    <property type="match status" value="1"/>
</dbReference>
<proteinExistence type="inferred from homology"/>
<comment type="subcellular location">
    <subcellularLocation>
        <location evidence="1">Membrane</location>
        <topology evidence="1">Multi-pass membrane protein</topology>
    </subcellularLocation>
</comment>